<evidence type="ECO:0000313" key="4">
    <source>
        <dbReference type="EMBL" id="AOW27767.1"/>
    </source>
</evidence>
<keyword evidence="5" id="KW-1185">Reference proteome</keyword>
<feature type="compositionally biased region" description="Basic and acidic residues" evidence="1">
    <location>
        <begin position="322"/>
        <end position="343"/>
    </location>
</feature>
<feature type="compositionally biased region" description="Basic and acidic residues" evidence="1">
    <location>
        <begin position="116"/>
        <end position="128"/>
    </location>
</feature>
<dbReference type="Pfam" id="PF10382">
    <property type="entry name" value="ZGRF1-like_N"/>
    <property type="match status" value="1"/>
</dbReference>
<name>A0A1D8PHY3_CANAL</name>
<dbReference type="GeneID" id="3642338"/>
<sequence length="454" mass="51270">MSTSQANIRSVIHEYEILYTTRIQQKSKNWNDGKLTFYEFNKKIEIHNDDGMLLATDFYRSRSISSVLNSVLVDNSEFRLPNANYFIQIQDKIRVFEREVNLRAKTSDSQKVEKLATKTESVPKRDTIISKSPSSGHPSMSHRKVTSRNLVTTDTKNQNSSINGNSTKSIYSSMGATRMKKTHSPKNNTIHNIAKPSSSGSNINKGLTASKPLRYQGSNVTKTTQNVSGTTTGAKISQYKVHSNDLLTIDSKVSKRLPLRIPPRTSTCFQYIYTPRNDIEKFDVAANDISIYKPLIISGNEPSGEEPIQEKENGQEYVGSKGYDENQKKNENMHNSHDKEMKVNSRPSQPKIVDEYTNTDSVTFSNNEISRISVKKEQPLIVSNTTVDDTDIVYDLSDYEENEKFNAMIKKIKQTQNLQDNSSTSVVNKKPNIVKTGLEAVEFCLSTDSEMEEI</sequence>
<dbReference type="AlphaFoldDB" id="A0A1D8PHY3"/>
<evidence type="ECO:0000313" key="3">
    <source>
        <dbReference type="CGD" id="CAL0000194164"/>
    </source>
</evidence>
<dbReference type="Proteomes" id="UP000000559">
    <property type="component" value="Chromosome 2"/>
</dbReference>
<feature type="compositionally biased region" description="Polar residues" evidence="1">
    <location>
        <begin position="185"/>
        <end position="203"/>
    </location>
</feature>
<reference evidence="4 5" key="1">
    <citation type="journal article" date="2004" name="Proc. Natl. Acad. Sci. U.S.A.">
        <title>The diploid genome sequence of Candida albicans.</title>
        <authorList>
            <person name="Jones T."/>
            <person name="Federspiel N.A."/>
            <person name="Chibana H."/>
            <person name="Dungan J."/>
            <person name="Kalman S."/>
            <person name="Magee B.B."/>
            <person name="Newport G."/>
            <person name="Thorstenson Y.R."/>
            <person name="Agabian N."/>
            <person name="Magee P.T."/>
            <person name="Davis R.W."/>
            <person name="Scherer S."/>
        </authorList>
    </citation>
    <scope>NUCLEOTIDE SEQUENCE [LARGE SCALE GENOMIC DNA]</scope>
    <source>
        <strain evidence="5">SC5314 / ATCC MYA-2876</strain>
    </source>
</reference>
<dbReference type="EMBL" id="CP017624">
    <property type="protein sequence ID" value="AOW27767.1"/>
    <property type="molecule type" value="Genomic_DNA"/>
</dbReference>
<accession>A0A1D8PHY3</accession>
<feature type="region of interest" description="Disordered" evidence="1">
    <location>
        <begin position="300"/>
        <end position="347"/>
    </location>
</feature>
<dbReference type="KEGG" id="cal:CAALFM_C207690WA"/>
<organism evidence="4 5">
    <name type="scientific">Candida albicans (strain SC5314 / ATCC MYA-2876)</name>
    <name type="common">Yeast</name>
    <dbReference type="NCBI Taxonomy" id="237561"/>
    <lineage>
        <taxon>Eukaryota</taxon>
        <taxon>Fungi</taxon>
        <taxon>Dikarya</taxon>
        <taxon>Ascomycota</taxon>
        <taxon>Saccharomycotina</taxon>
        <taxon>Pichiomycetes</taxon>
        <taxon>Debaryomycetaceae</taxon>
        <taxon>Candida/Lodderomyces clade</taxon>
        <taxon>Candida</taxon>
    </lineage>
</organism>
<gene>
    <name evidence="4" type="ordered locus">CAALFM_C207690WA</name>
    <name evidence="3" type="ordered locus">orf19.9758</name>
</gene>
<feature type="domain" description="5'-3' DNA helicase ZGRF1-like N-terminal" evidence="2">
    <location>
        <begin position="12"/>
        <end position="100"/>
    </location>
</feature>
<feature type="compositionally biased region" description="Polar residues" evidence="1">
    <location>
        <begin position="147"/>
        <end position="175"/>
    </location>
</feature>
<dbReference type="VEuPathDB" id="FungiDB:C2_07690W_A"/>
<dbReference type="InParanoid" id="A0A1D8PHY3"/>
<feature type="compositionally biased region" description="Low complexity" evidence="1">
    <location>
        <begin position="130"/>
        <end position="139"/>
    </location>
</feature>
<reference evidence="4 5" key="2">
    <citation type="journal article" date="2007" name="Genome Biol.">
        <title>Assembly of the Candida albicans genome into sixteen supercontigs aligned on the eight chromosomes.</title>
        <authorList>
            <person name="van het Hoog M."/>
            <person name="Rast T.J."/>
            <person name="Martchenko M."/>
            <person name="Grindle S."/>
            <person name="Dignard D."/>
            <person name="Hogues H."/>
            <person name="Cuomo C."/>
            <person name="Berriman M."/>
            <person name="Scherer S."/>
            <person name="Magee B.B."/>
            <person name="Whiteway M."/>
            <person name="Chibana H."/>
            <person name="Nantel A."/>
            <person name="Magee P.T."/>
        </authorList>
    </citation>
    <scope>GENOME REANNOTATION</scope>
    <source>
        <strain evidence="5">SC5314 / ATCC MYA-2876</strain>
    </source>
</reference>
<feature type="region of interest" description="Disordered" evidence="1">
    <location>
        <begin position="116"/>
        <end position="203"/>
    </location>
</feature>
<proteinExistence type="predicted"/>
<dbReference type="CGD" id="CAL0000194164">
    <property type="gene designation" value="orf19.9758"/>
</dbReference>
<dbReference type="STRING" id="237561.A0A1D8PHY3"/>
<dbReference type="InterPro" id="IPR018838">
    <property type="entry name" value="ZGRF1-like_N"/>
</dbReference>
<dbReference type="OrthoDB" id="6513042at2759"/>
<evidence type="ECO:0000259" key="2">
    <source>
        <dbReference type="Pfam" id="PF10382"/>
    </source>
</evidence>
<protein>
    <recommendedName>
        <fullName evidence="2">5'-3' DNA helicase ZGRF1-like N-terminal domain-containing protein</fullName>
    </recommendedName>
</protein>
<dbReference type="RefSeq" id="XP_716053.2">
    <property type="nucleotide sequence ID" value="XM_710960.2"/>
</dbReference>
<dbReference type="SMR" id="A0A1D8PHY3"/>
<reference evidence="4 5" key="3">
    <citation type="journal article" date="2013" name="Genome Biol.">
        <title>Assembly of a phased diploid Candida albicans genome facilitates allele-specific measurements and provides a simple model for repeat and indel structure.</title>
        <authorList>
            <person name="Muzzey D."/>
            <person name="Schwartz K."/>
            <person name="Weissman J.S."/>
            <person name="Sherlock G."/>
        </authorList>
    </citation>
    <scope>NUCLEOTIDE SEQUENCE [LARGE SCALE GENOMIC DNA]</scope>
    <source>
        <strain evidence="5">SC5314 / ATCC MYA-2876</strain>
    </source>
</reference>
<evidence type="ECO:0000313" key="5">
    <source>
        <dbReference type="Proteomes" id="UP000000559"/>
    </source>
</evidence>
<evidence type="ECO:0000256" key="1">
    <source>
        <dbReference type="SAM" id="MobiDB-lite"/>
    </source>
</evidence>